<dbReference type="InterPro" id="IPR012337">
    <property type="entry name" value="RNaseH-like_sf"/>
</dbReference>
<dbReference type="InterPro" id="IPR001584">
    <property type="entry name" value="Integrase_cat-core"/>
</dbReference>
<sequence length="444" mass="52686">MNKFTKEDKFQAVRRYIDETISYRHLAKQIGVDNSALRYWVKLYEYHGGQAFTHPYTNYSSEFKLKVIKCIEDEGYSIREASALFHIPDYSMVRRWIVKWKNSGVEALESKRKGNVPMPNNKKTKKTFKSVEEELEYLRMENAYLKKLKGLSRRRGPADKRQKAQIIFGLRHEFPVKQLVDVAGLSRSTYYHQINQMSKPDPDRDLKEKIKDIFHREDGTYGYRRIQNELQNHGRPVNHKKVYRLMKELGLRCLVRMKKYSSYKGRVGKVAENILNRNFKAEKPNQKWVTDITEFKLFGQKLYLSPILDLFNGEIITYTLGTRPTYNLVGEMLEKGLERLKDTDELLIHSDQGWHYQMIQYRKRLQKAGITQSMSRKGNCHDNAVIENFFGIMKSEFLYHKEFESIEHFKQELSTFMEKYNNGRIKSKLRMSPVQFRNKYQATA</sequence>
<evidence type="ECO:0000259" key="2">
    <source>
        <dbReference type="PROSITE" id="PS50994"/>
    </source>
</evidence>
<comment type="function">
    <text evidence="1">Involved in the transposition of the insertion sequence.</text>
</comment>
<dbReference type="InterPro" id="IPR036397">
    <property type="entry name" value="RNaseH_sf"/>
</dbReference>
<dbReference type="PROSITE" id="PS50994">
    <property type="entry name" value="INTEGRASE"/>
    <property type="match status" value="1"/>
</dbReference>
<dbReference type="SUPFAM" id="SSF53098">
    <property type="entry name" value="Ribonuclease H-like"/>
    <property type="match status" value="1"/>
</dbReference>
<keyword evidence="4" id="KW-1185">Reference proteome</keyword>
<dbReference type="GO" id="GO:0015074">
    <property type="term" value="P:DNA integration"/>
    <property type="evidence" value="ECO:0007669"/>
    <property type="project" value="InterPro"/>
</dbReference>
<protein>
    <submittedName>
        <fullName evidence="3">IS3 family transposase</fullName>
    </submittedName>
</protein>
<dbReference type="NCBIfam" id="NF033516">
    <property type="entry name" value="transpos_IS3"/>
    <property type="match status" value="1"/>
</dbReference>
<dbReference type="Pfam" id="PF00665">
    <property type="entry name" value="rve"/>
    <property type="match status" value="1"/>
</dbReference>
<dbReference type="RefSeq" id="WP_115822553.1">
    <property type="nucleotide sequence ID" value="NZ_QUAE01000002.1"/>
</dbReference>
<comment type="caution">
    <text evidence="3">The sequence shown here is derived from an EMBL/GenBank/DDBJ whole genome shotgun (WGS) entry which is preliminary data.</text>
</comment>
<dbReference type="SUPFAM" id="SSF46689">
    <property type="entry name" value="Homeodomain-like"/>
    <property type="match status" value="1"/>
</dbReference>
<dbReference type="InterPro" id="IPR025948">
    <property type="entry name" value="HTH-like_dom"/>
</dbReference>
<dbReference type="SUPFAM" id="SSF48295">
    <property type="entry name" value="TrpR-like"/>
    <property type="match status" value="1"/>
</dbReference>
<dbReference type="AlphaFoldDB" id="A0A3E0JCP4"/>
<dbReference type="InterPro" id="IPR048020">
    <property type="entry name" value="Transpos_IS3"/>
</dbReference>
<dbReference type="InterPro" id="IPR055247">
    <property type="entry name" value="InsJ-like_HTH"/>
</dbReference>
<dbReference type="Pfam" id="PF13276">
    <property type="entry name" value="HTH_21"/>
    <property type="match status" value="1"/>
</dbReference>
<proteinExistence type="predicted"/>
<dbReference type="Pfam" id="PF13333">
    <property type="entry name" value="rve_2"/>
    <property type="match status" value="1"/>
</dbReference>
<dbReference type="InterPro" id="IPR009057">
    <property type="entry name" value="Homeodomain-like_sf"/>
</dbReference>
<dbReference type="Proteomes" id="UP000256305">
    <property type="component" value="Unassembled WGS sequence"/>
</dbReference>
<evidence type="ECO:0000313" key="3">
    <source>
        <dbReference type="EMBL" id="REJ10706.1"/>
    </source>
</evidence>
<reference evidence="3 4" key="1">
    <citation type="submission" date="2018-08" db="EMBL/GenBank/DDBJ databases">
        <title>Genome sequence of Halobacillus trueperi KCTC 3686.</title>
        <authorList>
            <person name="Cho K.H."/>
            <person name="Kwak M.-J."/>
            <person name="Kim B.-Y."/>
            <person name="Chun J."/>
        </authorList>
    </citation>
    <scope>NUCLEOTIDE SEQUENCE [LARGE SCALE GENOMIC DNA]</scope>
    <source>
        <strain evidence="3 4">KCTC 3686</strain>
    </source>
</reference>
<dbReference type="PANTHER" id="PTHR46889">
    <property type="entry name" value="TRANSPOSASE INSF FOR INSERTION SEQUENCE IS3B-RELATED"/>
    <property type="match status" value="1"/>
</dbReference>
<dbReference type="Pfam" id="PF13518">
    <property type="entry name" value="HTH_28"/>
    <property type="match status" value="1"/>
</dbReference>
<dbReference type="InterPro" id="IPR010921">
    <property type="entry name" value="Trp_repressor/repl_initiator"/>
</dbReference>
<name>A0A3E0JCP4_9BACI</name>
<dbReference type="GO" id="GO:0043565">
    <property type="term" value="F:sequence-specific DNA binding"/>
    <property type="evidence" value="ECO:0007669"/>
    <property type="project" value="InterPro"/>
</dbReference>
<dbReference type="GO" id="GO:0006313">
    <property type="term" value="P:DNA transposition"/>
    <property type="evidence" value="ECO:0007669"/>
    <property type="project" value="InterPro"/>
</dbReference>
<feature type="domain" description="Integrase catalytic" evidence="2">
    <location>
        <begin position="280"/>
        <end position="441"/>
    </location>
</feature>
<dbReference type="InterPro" id="IPR002514">
    <property type="entry name" value="Transposase_8"/>
</dbReference>
<organism evidence="3 4">
    <name type="scientific">Halobacillus trueperi</name>
    <dbReference type="NCBI Taxonomy" id="156205"/>
    <lineage>
        <taxon>Bacteria</taxon>
        <taxon>Bacillati</taxon>
        <taxon>Bacillota</taxon>
        <taxon>Bacilli</taxon>
        <taxon>Bacillales</taxon>
        <taxon>Bacillaceae</taxon>
        <taxon>Halobacillus</taxon>
    </lineage>
</organism>
<dbReference type="InterPro" id="IPR036388">
    <property type="entry name" value="WH-like_DNA-bd_sf"/>
</dbReference>
<dbReference type="Pfam" id="PF01527">
    <property type="entry name" value="HTH_Tnp_1"/>
    <property type="match status" value="1"/>
</dbReference>
<dbReference type="Gene3D" id="1.10.10.10">
    <property type="entry name" value="Winged helix-like DNA-binding domain superfamily/Winged helix DNA-binding domain"/>
    <property type="match status" value="1"/>
</dbReference>
<dbReference type="PANTHER" id="PTHR46889:SF4">
    <property type="entry name" value="TRANSPOSASE INSO FOR INSERTION SEQUENCE ELEMENT IS911B-RELATED"/>
    <property type="match status" value="1"/>
</dbReference>
<dbReference type="GO" id="GO:0004803">
    <property type="term" value="F:transposase activity"/>
    <property type="evidence" value="ECO:0007669"/>
    <property type="project" value="InterPro"/>
</dbReference>
<evidence type="ECO:0000313" key="4">
    <source>
        <dbReference type="Proteomes" id="UP000256305"/>
    </source>
</evidence>
<accession>A0A3E0JCP4</accession>
<evidence type="ECO:0000256" key="1">
    <source>
        <dbReference type="ARBA" id="ARBA00002286"/>
    </source>
</evidence>
<dbReference type="InterPro" id="IPR050900">
    <property type="entry name" value="Transposase_IS3/IS150/IS904"/>
</dbReference>
<dbReference type="EMBL" id="QUAE01000002">
    <property type="protein sequence ID" value="REJ10706.1"/>
    <property type="molecule type" value="Genomic_DNA"/>
</dbReference>
<gene>
    <name evidence="3" type="ORF">DYE48_04295</name>
</gene>
<dbReference type="Gene3D" id="3.30.420.10">
    <property type="entry name" value="Ribonuclease H-like superfamily/Ribonuclease H"/>
    <property type="match status" value="1"/>
</dbReference>